<dbReference type="Proteomes" id="UP000249091">
    <property type="component" value="Chromosome 1"/>
</dbReference>
<evidence type="ECO:0000256" key="1">
    <source>
        <dbReference type="SAM" id="MobiDB-lite"/>
    </source>
</evidence>
<proteinExistence type="predicted"/>
<reference evidence="2 3" key="1">
    <citation type="submission" date="2018-06" db="EMBL/GenBank/DDBJ databases">
        <authorList>
            <consortium name="Pathogen Informatics"/>
            <person name="Doyle S."/>
        </authorList>
    </citation>
    <scope>NUCLEOTIDE SEQUENCE [LARGE SCALE GENOMIC DNA]</scope>
    <source>
        <strain evidence="2 3">NCTC10994</strain>
    </source>
</reference>
<dbReference type="KEGG" id="rcr:NCTC10994_00903"/>
<keyword evidence="3" id="KW-1185">Reference proteome</keyword>
<evidence type="ECO:0008006" key="4">
    <source>
        <dbReference type="Google" id="ProtNLM"/>
    </source>
</evidence>
<organism evidence="2 3">
    <name type="scientific">Rhodococcus coprophilus</name>
    <dbReference type="NCBI Taxonomy" id="38310"/>
    <lineage>
        <taxon>Bacteria</taxon>
        <taxon>Bacillati</taxon>
        <taxon>Actinomycetota</taxon>
        <taxon>Actinomycetes</taxon>
        <taxon>Mycobacteriales</taxon>
        <taxon>Nocardiaceae</taxon>
        <taxon>Rhodococcus</taxon>
    </lineage>
</organism>
<dbReference type="EMBL" id="LS483468">
    <property type="protein sequence ID" value="SQI29267.1"/>
    <property type="molecule type" value="Genomic_DNA"/>
</dbReference>
<dbReference type="AlphaFoldDB" id="A0A2X4TNY5"/>
<evidence type="ECO:0000313" key="3">
    <source>
        <dbReference type="Proteomes" id="UP000249091"/>
    </source>
</evidence>
<accession>A0A2X4TNY5</accession>
<dbReference type="PROSITE" id="PS51257">
    <property type="entry name" value="PROKAR_LIPOPROTEIN"/>
    <property type="match status" value="1"/>
</dbReference>
<sequence length="152" mass="15075">MRWSSATIGGVGVLGVAGCGLSDDDTETEPDPLLAQAASARQDAATARALTALDPGLAGALGVIADERTAHADALDSEVARMAGITTDPTASGTSTTTAPAGGAPPTVEQLRESLVRSQRTSAGLARTLTGYRAGLLASISAACGVQTEVLL</sequence>
<name>A0A2X4TNY5_9NOCA</name>
<dbReference type="STRING" id="1219011.GCA_001895045_00621"/>
<gene>
    <name evidence="2" type="ORF">NCTC10994_00903</name>
</gene>
<feature type="region of interest" description="Disordered" evidence="1">
    <location>
        <begin position="86"/>
        <end position="106"/>
    </location>
</feature>
<protein>
    <recommendedName>
        <fullName evidence="4">Lipoprotein</fullName>
    </recommendedName>
</protein>
<evidence type="ECO:0000313" key="2">
    <source>
        <dbReference type="EMBL" id="SQI29267.1"/>
    </source>
</evidence>